<feature type="transmembrane region" description="Helical" evidence="1">
    <location>
        <begin position="43"/>
        <end position="60"/>
    </location>
</feature>
<reference evidence="3" key="1">
    <citation type="submission" date="2016-10" db="EMBL/GenBank/DDBJ databases">
        <authorList>
            <person name="Varghese N."/>
            <person name="Submissions S."/>
        </authorList>
    </citation>
    <scope>NUCLEOTIDE SEQUENCE [LARGE SCALE GENOMIC DNA]</scope>
    <source>
        <strain evidence="3">JCM 18195</strain>
    </source>
</reference>
<feature type="transmembrane region" description="Helical" evidence="1">
    <location>
        <begin position="111"/>
        <end position="137"/>
    </location>
</feature>
<feature type="transmembrane region" description="Helical" evidence="1">
    <location>
        <begin position="158"/>
        <end position="180"/>
    </location>
</feature>
<keyword evidence="1" id="KW-0812">Transmembrane</keyword>
<dbReference type="Proteomes" id="UP000243084">
    <property type="component" value="Unassembled WGS sequence"/>
</dbReference>
<keyword evidence="3" id="KW-1185">Reference proteome</keyword>
<evidence type="ECO:0000313" key="3">
    <source>
        <dbReference type="Proteomes" id="UP000243084"/>
    </source>
</evidence>
<feature type="transmembrane region" description="Helical" evidence="1">
    <location>
        <begin position="186"/>
        <end position="203"/>
    </location>
</feature>
<protein>
    <submittedName>
        <fullName evidence="2">Zinc transporter, ZIP family</fullName>
    </submittedName>
</protein>
<evidence type="ECO:0000313" key="2">
    <source>
        <dbReference type="EMBL" id="SFQ06255.1"/>
    </source>
</evidence>
<dbReference type="RefSeq" id="WP_217648265.1">
    <property type="nucleotide sequence ID" value="NZ_FOXM01000010.1"/>
</dbReference>
<dbReference type="AlphaFoldDB" id="A0A1I5VFI6"/>
<keyword evidence="1" id="KW-0472">Membrane</keyword>
<proteinExistence type="predicted"/>
<accession>A0A1I5VFI6</accession>
<evidence type="ECO:0000256" key="1">
    <source>
        <dbReference type="SAM" id="Phobius"/>
    </source>
</evidence>
<keyword evidence="1" id="KW-1133">Transmembrane helix</keyword>
<name>A0A1I5VFI6_9GAMM</name>
<gene>
    <name evidence="2" type="ORF">SAMN05216229_110160</name>
</gene>
<sequence length="238" mass="25509">MNPWLQILALTLLAGMTMPLGALLACRERLRPRWLETELRHSILAFGAGALLAAVALVLVPEGMRGLSAGLTAACFASGGVAFMLVDRFLAAHRTAASQMIDMLLDFIPEAIALGAAMAFGNPSALLLALLMALQNLPEGFNAYRELRRASRLSNRRILVLFSLIALLGPLAGFSGYLWLAPHPEVVGAIMLFASGGILYSVFQDIAPQVRLERHWSPPLGAVAGFLTGMLGQNLLQH</sequence>
<organism evidence="2 3">
    <name type="scientific">Geopseudomonas sagittaria</name>
    <dbReference type="NCBI Taxonomy" id="1135990"/>
    <lineage>
        <taxon>Bacteria</taxon>
        <taxon>Pseudomonadati</taxon>
        <taxon>Pseudomonadota</taxon>
        <taxon>Gammaproteobacteria</taxon>
        <taxon>Pseudomonadales</taxon>
        <taxon>Pseudomonadaceae</taxon>
        <taxon>Geopseudomonas</taxon>
    </lineage>
</organism>
<dbReference type="EMBL" id="FOXM01000010">
    <property type="protein sequence ID" value="SFQ06255.1"/>
    <property type="molecule type" value="Genomic_DNA"/>
</dbReference>